<dbReference type="RefSeq" id="WP_119769753.1">
    <property type="nucleotide sequence ID" value="NZ_QYUO01000001.1"/>
</dbReference>
<dbReference type="SUPFAM" id="SSF53335">
    <property type="entry name" value="S-adenosyl-L-methionine-dependent methyltransferases"/>
    <property type="match status" value="1"/>
</dbReference>
<sequence>MKNAINARYSAAPASGVVDRILESQRRKIFDAFMEFKKGNPNDTTLNIGMMPAALFEKPDYLNSWSDQKERARMLSYQIEPPQTGDAQRQTMRISRQEQAHLPFSDRAFDWVACNEVIEHVGGNVHQLALIKELYRVARKGVFVSTSNRRHPIEFNTGIPLLHLLPASWWRGILAHTGHRDWSSESVLNLVDAPALYRFAEMLPGAPPHDVGHKRVFGVKAHFFLMIRKPEDA</sequence>
<proteinExistence type="predicted"/>
<dbReference type="GO" id="GO:0032259">
    <property type="term" value="P:methylation"/>
    <property type="evidence" value="ECO:0007669"/>
    <property type="project" value="UniProtKB-KW"/>
</dbReference>
<reference evidence="3" key="1">
    <citation type="submission" date="2018-09" db="EMBL/GenBank/DDBJ databases">
        <authorList>
            <person name="Zhu H."/>
        </authorList>
    </citation>
    <scope>NUCLEOTIDE SEQUENCE [LARGE SCALE GENOMIC DNA]</scope>
    <source>
        <strain evidence="3">K1R23-30</strain>
    </source>
</reference>
<dbReference type="InterPro" id="IPR029063">
    <property type="entry name" value="SAM-dependent_MTases_sf"/>
</dbReference>
<dbReference type="OrthoDB" id="7260171at2"/>
<evidence type="ECO:0000313" key="2">
    <source>
        <dbReference type="EMBL" id="RJF99808.1"/>
    </source>
</evidence>
<keyword evidence="2" id="KW-0489">Methyltransferase</keyword>
<keyword evidence="2" id="KW-0808">Transferase</keyword>
<organism evidence="2 3">
    <name type="scientific">Noviherbaspirillum saxi</name>
    <dbReference type="NCBI Taxonomy" id="2320863"/>
    <lineage>
        <taxon>Bacteria</taxon>
        <taxon>Pseudomonadati</taxon>
        <taxon>Pseudomonadota</taxon>
        <taxon>Betaproteobacteria</taxon>
        <taxon>Burkholderiales</taxon>
        <taxon>Oxalobacteraceae</taxon>
        <taxon>Noviherbaspirillum</taxon>
    </lineage>
</organism>
<keyword evidence="3" id="KW-1185">Reference proteome</keyword>
<dbReference type="InterPro" id="IPR013216">
    <property type="entry name" value="Methyltransf_11"/>
</dbReference>
<dbReference type="GO" id="GO:0008757">
    <property type="term" value="F:S-adenosylmethionine-dependent methyltransferase activity"/>
    <property type="evidence" value="ECO:0007669"/>
    <property type="project" value="InterPro"/>
</dbReference>
<dbReference type="Proteomes" id="UP000265955">
    <property type="component" value="Unassembled WGS sequence"/>
</dbReference>
<dbReference type="Pfam" id="PF08241">
    <property type="entry name" value="Methyltransf_11"/>
    <property type="match status" value="1"/>
</dbReference>
<protein>
    <submittedName>
        <fullName evidence="2">Class I SAM-dependent methyltransferase</fullName>
    </submittedName>
</protein>
<name>A0A3A3FYP1_9BURK</name>
<gene>
    <name evidence="2" type="ORF">D3871_15730</name>
</gene>
<dbReference type="EMBL" id="QYUO01000001">
    <property type="protein sequence ID" value="RJF99808.1"/>
    <property type="molecule type" value="Genomic_DNA"/>
</dbReference>
<dbReference type="AlphaFoldDB" id="A0A3A3FYP1"/>
<evidence type="ECO:0000259" key="1">
    <source>
        <dbReference type="Pfam" id="PF08241"/>
    </source>
</evidence>
<accession>A0A3A3FYP1</accession>
<dbReference type="Gene3D" id="3.40.50.150">
    <property type="entry name" value="Vaccinia Virus protein VP39"/>
    <property type="match status" value="1"/>
</dbReference>
<evidence type="ECO:0000313" key="3">
    <source>
        <dbReference type="Proteomes" id="UP000265955"/>
    </source>
</evidence>
<feature type="domain" description="Methyltransferase type 11" evidence="1">
    <location>
        <begin position="87"/>
        <end position="142"/>
    </location>
</feature>
<comment type="caution">
    <text evidence="2">The sequence shown here is derived from an EMBL/GenBank/DDBJ whole genome shotgun (WGS) entry which is preliminary data.</text>
</comment>